<dbReference type="Proteomes" id="UP000199513">
    <property type="component" value="Unassembled WGS sequence"/>
</dbReference>
<keyword evidence="5" id="KW-0547">Nucleotide-binding</keyword>
<dbReference type="GO" id="GO:0005524">
    <property type="term" value="F:ATP binding"/>
    <property type="evidence" value="ECO:0007669"/>
    <property type="project" value="UniProtKB-KW"/>
</dbReference>
<dbReference type="InterPro" id="IPR027417">
    <property type="entry name" value="P-loop_NTPase"/>
</dbReference>
<dbReference type="GO" id="GO:0015421">
    <property type="term" value="F:ABC-type oligopeptide transporter activity"/>
    <property type="evidence" value="ECO:0007669"/>
    <property type="project" value="TreeGrafter"/>
</dbReference>
<evidence type="ECO:0000259" key="11">
    <source>
        <dbReference type="PROSITE" id="PS50929"/>
    </source>
</evidence>
<dbReference type="Pfam" id="PF00664">
    <property type="entry name" value="ABC_membrane"/>
    <property type="match status" value="1"/>
</dbReference>
<dbReference type="EMBL" id="FONY01000038">
    <property type="protein sequence ID" value="SFF46907.1"/>
    <property type="molecule type" value="Genomic_DNA"/>
</dbReference>
<dbReference type="RefSeq" id="WP_091548824.1">
    <property type="nucleotide sequence ID" value="NZ_FONY01000038.1"/>
</dbReference>
<dbReference type="PANTHER" id="PTHR43394">
    <property type="entry name" value="ATP-DEPENDENT PERMEASE MDL1, MITOCHONDRIAL"/>
    <property type="match status" value="1"/>
</dbReference>
<gene>
    <name evidence="12" type="ORF">SAMN04488541_103823</name>
</gene>
<organism evidence="12 13">
    <name type="scientific">Thermoflexibacter ruber</name>
    <dbReference type="NCBI Taxonomy" id="1003"/>
    <lineage>
        <taxon>Bacteria</taxon>
        <taxon>Pseudomonadati</taxon>
        <taxon>Bacteroidota</taxon>
        <taxon>Cytophagia</taxon>
        <taxon>Cytophagales</taxon>
        <taxon>Thermoflexibacteraceae</taxon>
        <taxon>Thermoflexibacter</taxon>
    </lineage>
</organism>
<evidence type="ECO:0000256" key="6">
    <source>
        <dbReference type="ARBA" id="ARBA00022840"/>
    </source>
</evidence>
<evidence type="ECO:0000256" key="2">
    <source>
        <dbReference type="ARBA" id="ARBA00007577"/>
    </source>
</evidence>
<keyword evidence="13" id="KW-1185">Reference proteome</keyword>
<evidence type="ECO:0000256" key="1">
    <source>
        <dbReference type="ARBA" id="ARBA00004651"/>
    </source>
</evidence>
<dbReference type="InterPro" id="IPR036640">
    <property type="entry name" value="ABC1_TM_sf"/>
</dbReference>
<dbReference type="InterPro" id="IPR011527">
    <property type="entry name" value="ABC1_TM_dom"/>
</dbReference>
<feature type="transmembrane region" description="Helical" evidence="9">
    <location>
        <begin position="202"/>
        <end position="220"/>
    </location>
</feature>
<keyword evidence="6" id="KW-0067">ATP-binding</keyword>
<dbReference type="CDD" id="cd18576">
    <property type="entry name" value="ABC_6TM_bac_exporter_ABCB8_10_like"/>
    <property type="match status" value="1"/>
</dbReference>
<keyword evidence="4 9" id="KW-0812">Transmembrane</keyword>
<keyword evidence="8 9" id="KW-0472">Membrane</keyword>
<dbReference type="STRING" id="1003.SAMN04488541_103823"/>
<dbReference type="GO" id="GO:0005886">
    <property type="term" value="C:plasma membrane"/>
    <property type="evidence" value="ECO:0007669"/>
    <property type="project" value="UniProtKB-SubCell"/>
</dbReference>
<reference evidence="12 13" key="1">
    <citation type="submission" date="2016-10" db="EMBL/GenBank/DDBJ databases">
        <authorList>
            <person name="de Groot N.N."/>
        </authorList>
    </citation>
    <scope>NUCLEOTIDE SEQUENCE [LARGE SCALE GENOMIC DNA]</scope>
    <source>
        <strain>GEY</strain>
        <strain evidence="13">DSM 9560</strain>
    </source>
</reference>
<dbReference type="SMART" id="SM00382">
    <property type="entry name" value="AAA"/>
    <property type="match status" value="1"/>
</dbReference>
<dbReference type="AlphaFoldDB" id="A0A1I2J0W0"/>
<evidence type="ECO:0000256" key="7">
    <source>
        <dbReference type="ARBA" id="ARBA00022989"/>
    </source>
</evidence>
<dbReference type="FunFam" id="3.40.50.300:FF:000205">
    <property type="entry name" value="ABC transporter B family member 4"/>
    <property type="match status" value="1"/>
</dbReference>
<evidence type="ECO:0000256" key="9">
    <source>
        <dbReference type="SAM" id="Phobius"/>
    </source>
</evidence>
<dbReference type="GO" id="GO:0016887">
    <property type="term" value="F:ATP hydrolysis activity"/>
    <property type="evidence" value="ECO:0007669"/>
    <property type="project" value="InterPro"/>
</dbReference>
<dbReference type="Gene3D" id="3.40.50.300">
    <property type="entry name" value="P-loop containing nucleotide triphosphate hydrolases"/>
    <property type="match status" value="1"/>
</dbReference>
<dbReference type="PANTHER" id="PTHR43394:SF1">
    <property type="entry name" value="ATP-BINDING CASSETTE SUB-FAMILY B MEMBER 10, MITOCHONDRIAL"/>
    <property type="match status" value="1"/>
</dbReference>
<dbReference type="Gene3D" id="1.20.1560.10">
    <property type="entry name" value="ABC transporter type 1, transmembrane domain"/>
    <property type="match status" value="1"/>
</dbReference>
<dbReference type="InterPro" id="IPR003593">
    <property type="entry name" value="AAA+_ATPase"/>
</dbReference>
<feature type="transmembrane region" description="Helical" evidence="9">
    <location>
        <begin position="283"/>
        <end position="305"/>
    </location>
</feature>
<accession>A0A1I2J0W0</accession>
<dbReference type="OrthoDB" id="9769115at2"/>
<dbReference type="PROSITE" id="PS50929">
    <property type="entry name" value="ABC_TM1F"/>
    <property type="match status" value="1"/>
</dbReference>
<evidence type="ECO:0000313" key="12">
    <source>
        <dbReference type="EMBL" id="SFF46907.1"/>
    </source>
</evidence>
<keyword evidence="3" id="KW-0813">Transport</keyword>
<feature type="transmembrane region" description="Helical" evidence="9">
    <location>
        <begin position="180"/>
        <end position="196"/>
    </location>
</feature>
<evidence type="ECO:0000313" key="13">
    <source>
        <dbReference type="Proteomes" id="UP000199513"/>
    </source>
</evidence>
<evidence type="ECO:0000256" key="3">
    <source>
        <dbReference type="ARBA" id="ARBA00022448"/>
    </source>
</evidence>
<protein>
    <submittedName>
        <fullName evidence="12">ABC-type multidrug transport system, ATPase and permease component</fullName>
    </submittedName>
</protein>
<dbReference type="SUPFAM" id="SSF90123">
    <property type="entry name" value="ABC transporter transmembrane region"/>
    <property type="match status" value="1"/>
</dbReference>
<dbReference type="InterPro" id="IPR017871">
    <property type="entry name" value="ABC_transporter-like_CS"/>
</dbReference>
<dbReference type="Pfam" id="PF00005">
    <property type="entry name" value="ABC_tran"/>
    <property type="match status" value="1"/>
</dbReference>
<feature type="transmembrane region" description="Helical" evidence="9">
    <location>
        <begin position="40"/>
        <end position="61"/>
    </location>
</feature>
<proteinExistence type="inferred from homology"/>
<evidence type="ECO:0000259" key="10">
    <source>
        <dbReference type="PROSITE" id="PS50893"/>
    </source>
</evidence>
<feature type="transmembrane region" description="Helical" evidence="9">
    <location>
        <begin position="100"/>
        <end position="122"/>
    </location>
</feature>
<comment type="subcellular location">
    <subcellularLocation>
        <location evidence="1">Cell membrane</location>
        <topology evidence="1">Multi-pass membrane protein</topology>
    </subcellularLocation>
</comment>
<sequence length="619" mass="69613">MAGRRQYNYDDEIDKKVVVNQNTLKHLLGIYNFILPYRGYFVAGIICLVLSSATVLAFPYFTGQLIDTSLGKQLDVGYVFTNVIKIPRDSYQFLGKDINMIASLLILILIVQSIFSFLRVFFFARVSELGIADIRKTLYQKLITLPITFYDKRRTGELMSRLTADISLLHDTFSITLAEFLRQIFIFIIGLAICFWETPKLTFFMLAVIPLLIIAGLFFGKSIRKMSKKTQDELANANTIVEETLQAIHVVKAFTNEFFEVSRYRHSLDRVVRNALTTATYRGIFVSFIILSIFGGIVAVLWYGVTLVENKEISIGELTSFVIYTVFVGGSIGGLGDIYGQLQRAIGASERVQEILHTDSEFDIMLLQPPMRFVGNITFDNVRFTYPTRQDIEVLKGINLDIKAGEKVALVGHSGAGKSTIIQLLMRFYSVSHGQIKVDGKNIQEYPLIAYRDNISIVPQEVILFGGTIKENIAYGKPEATEEEIIEAARKANALEFIESFPEKFATLVGERGVKLSGGQRQRIAIARAILKNPSILILDEATSSLDAESEQLVQEALEELMKDRTSIIIAHRLATIRKVDKIYVIESGLIVEEGSHEKLTNIDKGIYSNLIKLQMLEV</sequence>
<feature type="domain" description="ABC transporter" evidence="10">
    <location>
        <begin position="377"/>
        <end position="613"/>
    </location>
</feature>
<name>A0A1I2J0W0_9BACT</name>
<evidence type="ECO:0000256" key="5">
    <source>
        <dbReference type="ARBA" id="ARBA00022741"/>
    </source>
</evidence>
<keyword evidence="7 9" id="KW-1133">Transmembrane helix</keyword>
<dbReference type="InterPro" id="IPR039421">
    <property type="entry name" value="Type_1_exporter"/>
</dbReference>
<comment type="similarity">
    <text evidence="2">Belongs to the ABC transporter superfamily. ABCB family. Multidrug resistance exporter (TC 3.A.1.201) subfamily.</text>
</comment>
<dbReference type="PROSITE" id="PS50893">
    <property type="entry name" value="ABC_TRANSPORTER_2"/>
    <property type="match status" value="1"/>
</dbReference>
<dbReference type="SUPFAM" id="SSF52540">
    <property type="entry name" value="P-loop containing nucleoside triphosphate hydrolases"/>
    <property type="match status" value="1"/>
</dbReference>
<feature type="domain" description="ABC transmembrane type-1" evidence="11">
    <location>
        <begin position="42"/>
        <end position="344"/>
    </location>
</feature>
<evidence type="ECO:0000256" key="8">
    <source>
        <dbReference type="ARBA" id="ARBA00023136"/>
    </source>
</evidence>
<dbReference type="InterPro" id="IPR003439">
    <property type="entry name" value="ABC_transporter-like_ATP-bd"/>
</dbReference>
<dbReference type="PROSITE" id="PS00211">
    <property type="entry name" value="ABC_TRANSPORTER_1"/>
    <property type="match status" value="1"/>
</dbReference>
<dbReference type="GO" id="GO:0090374">
    <property type="term" value="P:oligopeptide export from mitochondrion"/>
    <property type="evidence" value="ECO:0007669"/>
    <property type="project" value="TreeGrafter"/>
</dbReference>
<evidence type="ECO:0000256" key="4">
    <source>
        <dbReference type="ARBA" id="ARBA00022692"/>
    </source>
</evidence>